<dbReference type="Proteomes" id="UP000050795">
    <property type="component" value="Unassembled WGS sequence"/>
</dbReference>
<name>A0AA85JEJ0_TRIRE</name>
<keyword evidence="1" id="KW-1185">Reference proteome</keyword>
<proteinExistence type="predicted"/>
<reference evidence="1" key="1">
    <citation type="submission" date="2022-06" db="EMBL/GenBank/DDBJ databases">
        <authorList>
            <person name="Berger JAMES D."/>
            <person name="Berger JAMES D."/>
        </authorList>
    </citation>
    <scope>NUCLEOTIDE SEQUENCE [LARGE SCALE GENOMIC DNA]</scope>
</reference>
<evidence type="ECO:0000313" key="1">
    <source>
        <dbReference type="Proteomes" id="UP000050795"/>
    </source>
</evidence>
<reference evidence="2" key="2">
    <citation type="submission" date="2023-11" db="UniProtKB">
        <authorList>
            <consortium name="WormBaseParasite"/>
        </authorList>
    </citation>
    <scope>IDENTIFICATION</scope>
</reference>
<dbReference type="AlphaFoldDB" id="A0AA85JEJ0"/>
<evidence type="ECO:0000313" key="2">
    <source>
        <dbReference type="WBParaSite" id="TREG1_16290.1"/>
    </source>
</evidence>
<dbReference type="WBParaSite" id="TREG1_16290.1">
    <property type="protein sequence ID" value="TREG1_16290.1"/>
    <property type="gene ID" value="TREG1_16290"/>
</dbReference>
<sequence>MENYPMKLLRTQNTPSKHLKNTKELLKNSPDYNYYYYQQMSSSNAIPEESFKEQEDQEYSPVNYSLTPNDSDAYENLDNEHQNDSVESKPVKVKTPGKVSTLRPSSYSDFRKCRPKLETLSKENIESVCATRVESLESKLLMNCPVEFAAAELTARRAMRKESSLYNRNAKSFALSPGDYKPSERKPSVIFGNSVKADKRDSVPLASECPTFSVDNNPLLHKVSRPSLNLVHPVHKSFHSIHSNGSVRLDELNVPDVYPDSISHIQATSWASFDSNEIGRILKPTDLPESTSSMTYDTLLDNLKSQKHTSDEEDFQHLLENDGSFQLHLKFIPNDLYFTPHIHSCKVRQLLDVSEKERHSIRKSGNFVELLRTIHGLRKFL</sequence>
<organism evidence="1 2">
    <name type="scientific">Trichobilharzia regenti</name>
    <name type="common">Nasal bird schistosome</name>
    <dbReference type="NCBI Taxonomy" id="157069"/>
    <lineage>
        <taxon>Eukaryota</taxon>
        <taxon>Metazoa</taxon>
        <taxon>Spiralia</taxon>
        <taxon>Lophotrochozoa</taxon>
        <taxon>Platyhelminthes</taxon>
        <taxon>Trematoda</taxon>
        <taxon>Digenea</taxon>
        <taxon>Strigeidida</taxon>
        <taxon>Schistosomatoidea</taxon>
        <taxon>Schistosomatidae</taxon>
        <taxon>Trichobilharzia</taxon>
    </lineage>
</organism>
<accession>A0AA85JEJ0</accession>
<protein>
    <submittedName>
        <fullName evidence="2">Uncharacterized protein</fullName>
    </submittedName>
</protein>